<keyword evidence="1 2" id="KW-1003">Cell membrane</keyword>
<protein>
    <recommendedName>
        <fullName evidence="1 2">Lipopolysaccharide export system protein LptC</fullName>
    </recommendedName>
</protein>
<dbReference type="RefSeq" id="WP_017806073.1">
    <property type="nucleotide sequence ID" value="NZ_CP050316.1"/>
</dbReference>
<dbReference type="InterPro" id="IPR010664">
    <property type="entry name" value="LipoPS_assembly_LptC-rel"/>
</dbReference>
<dbReference type="AlphaFoldDB" id="A0A0F5ERW3"/>
<dbReference type="HAMAP" id="MF_01915">
    <property type="entry name" value="LPS_assembly_LptC"/>
    <property type="match status" value="1"/>
</dbReference>
<organism evidence="3 4">
    <name type="scientific">Avibacterium paragallinarum</name>
    <name type="common">Haemophilus gallinarum</name>
    <dbReference type="NCBI Taxonomy" id="728"/>
    <lineage>
        <taxon>Bacteria</taxon>
        <taxon>Pseudomonadati</taxon>
        <taxon>Pseudomonadota</taxon>
        <taxon>Gammaproteobacteria</taxon>
        <taxon>Pasteurellales</taxon>
        <taxon>Pasteurellaceae</taxon>
        <taxon>Avibacterium</taxon>
    </lineage>
</organism>
<evidence type="ECO:0000313" key="4">
    <source>
        <dbReference type="Proteomes" id="UP000254465"/>
    </source>
</evidence>
<dbReference type="Proteomes" id="UP000254465">
    <property type="component" value="Unassembled WGS sequence"/>
</dbReference>
<sequence length="193" mass="22111">MNIRWTLILSLVAIGLLGWFYRLQEPDATQLADLIKSDDKPEYTGYKMQTAVYSPTGERQYVAFADKVEYYNNDGHTQFERPLVYLFDVQSSQPELEHQNWKLSANNATLSKNNLLYLDGDVLAQSLQADSRLQRINTERAEVNLKTQDITSDTMTTISGLNFTSSGLKLRGNLQQQIATLQEQVKTYYEINK</sequence>
<keyword evidence="1" id="KW-1133">Transmembrane helix</keyword>
<dbReference type="GO" id="GO:0017089">
    <property type="term" value="F:glycolipid transfer activity"/>
    <property type="evidence" value="ECO:0007669"/>
    <property type="project" value="TreeGrafter"/>
</dbReference>
<proteinExistence type="inferred from homology"/>
<dbReference type="GO" id="GO:0005886">
    <property type="term" value="C:plasma membrane"/>
    <property type="evidence" value="ECO:0007669"/>
    <property type="project" value="UniProtKB-SubCell"/>
</dbReference>
<gene>
    <name evidence="1 3" type="primary">lptC</name>
    <name evidence="3" type="ORF">NCTC11296_01545</name>
</gene>
<dbReference type="Pfam" id="PF06835">
    <property type="entry name" value="LptC"/>
    <property type="match status" value="1"/>
</dbReference>
<dbReference type="NCBIfam" id="TIGR04409">
    <property type="entry name" value="LptC_YrbK"/>
    <property type="match status" value="1"/>
</dbReference>
<evidence type="ECO:0000256" key="2">
    <source>
        <dbReference type="PIRNR" id="PIRNR028513"/>
    </source>
</evidence>
<keyword evidence="1" id="KW-0812">Transmembrane</keyword>
<dbReference type="InterPro" id="IPR026265">
    <property type="entry name" value="LptC"/>
</dbReference>
<dbReference type="GeneID" id="66256163"/>
<dbReference type="GO" id="GO:0015221">
    <property type="term" value="F:lipopolysaccharide transmembrane transporter activity"/>
    <property type="evidence" value="ECO:0007669"/>
    <property type="project" value="InterPro"/>
</dbReference>
<dbReference type="PANTHER" id="PTHR37481:SF1">
    <property type="entry name" value="LIPOPOLYSACCHARIDE EXPORT SYSTEM PROTEIN LPTC"/>
    <property type="match status" value="1"/>
</dbReference>
<dbReference type="GO" id="GO:0043165">
    <property type="term" value="P:Gram-negative-bacterium-type cell outer membrane assembly"/>
    <property type="evidence" value="ECO:0007669"/>
    <property type="project" value="UniProtKB-UniRule"/>
</dbReference>
<comment type="subunit">
    <text evidence="1">Component of the lipopolysaccharide transport and assembly complex. Interacts with LptA and the LptBFG transporter complex.</text>
</comment>
<comment type="subcellular location">
    <subcellularLocation>
        <location evidence="1">Cell inner membrane</location>
        <topology evidence="1">Single-pass membrane protein</topology>
    </subcellularLocation>
</comment>
<evidence type="ECO:0000313" key="3">
    <source>
        <dbReference type="EMBL" id="STO71632.1"/>
    </source>
</evidence>
<dbReference type="InterPro" id="IPR052363">
    <property type="entry name" value="LPS_export_LptC"/>
</dbReference>
<keyword evidence="1 2" id="KW-0472">Membrane</keyword>
<dbReference type="PIRSF" id="PIRSF028513">
    <property type="entry name" value="LptC"/>
    <property type="match status" value="1"/>
</dbReference>
<comment type="similarity">
    <text evidence="1 2">Belongs to the LptC family.</text>
</comment>
<dbReference type="EMBL" id="UGHK01000002">
    <property type="protein sequence ID" value="STO71632.1"/>
    <property type="molecule type" value="Genomic_DNA"/>
</dbReference>
<dbReference type="GO" id="GO:0030288">
    <property type="term" value="C:outer membrane-bounded periplasmic space"/>
    <property type="evidence" value="ECO:0007669"/>
    <property type="project" value="TreeGrafter"/>
</dbReference>
<accession>A0A0F5ERW3</accession>
<comment type="function">
    <text evidence="2">Required for the translocation of lipopolysaccharide (LPS) from the inner membrane to the outer membrane.</text>
</comment>
<keyword evidence="1 2" id="KW-0997">Cell inner membrane</keyword>
<evidence type="ECO:0000256" key="1">
    <source>
        <dbReference type="HAMAP-Rule" id="MF_01915"/>
    </source>
</evidence>
<dbReference type="PANTHER" id="PTHR37481">
    <property type="entry name" value="LIPOPOLYSACCHARIDE EXPORT SYSTEM PROTEIN LPTC"/>
    <property type="match status" value="1"/>
</dbReference>
<dbReference type="Gene3D" id="2.60.450.10">
    <property type="entry name" value="Lipopolysaccharide (LPS) transport protein A like domain"/>
    <property type="match status" value="1"/>
</dbReference>
<comment type="function">
    <text evidence="1">Involved in the assembly of lipopolysaccharide (LPS). Required for the translocation of LPS from the inner membrane to the outer membrane. Facilitates the transfer of LPS from the inner membrane to the periplasmic protein LptA. Could be a docking site for LptA.</text>
</comment>
<reference evidence="3 4" key="1">
    <citation type="submission" date="2018-06" db="EMBL/GenBank/DDBJ databases">
        <authorList>
            <consortium name="Pathogen Informatics"/>
            <person name="Doyle S."/>
        </authorList>
    </citation>
    <scope>NUCLEOTIDE SEQUENCE [LARGE SCALE GENOMIC DNA]</scope>
    <source>
        <strain evidence="3 4">NCTC11296</strain>
    </source>
</reference>
<name>A0A0F5ERW3_AVIPA</name>